<keyword evidence="6 10" id="KW-1133">Transmembrane helix</keyword>
<evidence type="ECO:0000313" key="13">
    <source>
        <dbReference type="Proteomes" id="UP000019132"/>
    </source>
</evidence>
<dbReference type="GO" id="GO:0006890">
    <property type="term" value="P:retrograde vesicle-mediated transport, Golgi to endoplasmic reticulum"/>
    <property type="evidence" value="ECO:0007669"/>
    <property type="project" value="TreeGrafter"/>
</dbReference>
<evidence type="ECO:0000256" key="5">
    <source>
        <dbReference type="ARBA" id="ARBA00022927"/>
    </source>
</evidence>
<dbReference type="STRING" id="431595.K3WBG8"/>
<feature type="domain" description="T-SNARE coiled-coil homology" evidence="11">
    <location>
        <begin position="259"/>
        <end position="321"/>
    </location>
</feature>
<comment type="similarity">
    <text evidence="2">Belongs to the syntaxin family.</text>
</comment>
<dbReference type="InParanoid" id="K3WBG8"/>
<dbReference type="InterPro" id="IPR000727">
    <property type="entry name" value="T_SNARE_dom"/>
</dbReference>
<feature type="region of interest" description="Disordered" evidence="9">
    <location>
        <begin position="170"/>
        <end position="224"/>
    </location>
</feature>
<evidence type="ECO:0000256" key="4">
    <source>
        <dbReference type="ARBA" id="ARBA00022692"/>
    </source>
</evidence>
<reference evidence="13" key="2">
    <citation type="submission" date="2010-04" db="EMBL/GenBank/DDBJ databases">
        <authorList>
            <person name="Buell R."/>
            <person name="Hamilton J."/>
            <person name="Hostetler J."/>
        </authorList>
    </citation>
    <scope>NUCLEOTIDE SEQUENCE [LARGE SCALE GENOMIC DNA]</scope>
    <source>
        <strain evidence="13">DAOM:BR144</strain>
    </source>
</reference>
<evidence type="ECO:0000256" key="2">
    <source>
        <dbReference type="ARBA" id="ARBA00009063"/>
    </source>
</evidence>
<keyword evidence="13" id="KW-1185">Reference proteome</keyword>
<dbReference type="HOGENOM" id="CLU_076241_0_0_1"/>
<dbReference type="VEuPathDB" id="FungiDB:PYU1_G002306"/>
<dbReference type="PANTHER" id="PTHR15959">
    <property type="entry name" value="SYNTAXIN-18"/>
    <property type="match status" value="1"/>
</dbReference>
<keyword evidence="3" id="KW-0813">Transport</keyword>
<organism evidence="12 13">
    <name type="scientific">Globisporangium ultimum (strain ATCC 200006 / CBS 805.95 / DAOM BR144)</name>
    <name type="common">Pythium ultimum</name>
    <dbReference type="NCBI Taxonomy" id="431595"/>
    <lineage>
        <taxon>Eukaryota</taxon>
        <taxon>Sar</taxon>
        <taxon>Stramenopiles</taxon>
        <taxon>Oomycota</taxon>
        <taxon>Peronosporomycetes</taxon>
        <taxon>Pythiales</taxon>
        <taxon>Pythiaceae</taxon>
        <taxon>Globisporangium</taxon>
    </lineage>
</organism>
<evidence type="ECO:0000256" key="7">
    <source>
        <dbReference type="ARBA" id="ARBA00023054"/>
    </source>
</evidence>
<name>K3WBG8_GLOUD</name>
<evidence type="ECO:0000256" key="8">
    <source>
        <dbReference type="ARBA" id="ARBA00023136"/>
    </source>
</evidence>
<evidence type="ECO:0000256" key="3">
    <source>
        <dbReference type="ARBA" id="ARBA00022448"/>
    </source>
</evidence>
<comment type="subcellular location">
    <subcellularLocation>
        <location evidence="1">Membrane</location>
        <topology evidence="1">Single-pass type IV membrane protein</topology>
    </subcellularLocation>
</comment>
<dbReference type="Proteomes" id="UP000019132">
    <property type="component" value="Unassembled WGS sequence"/>
</dbReference>
<evidence type="ECO:0000256" key="9">
    <source>
        <dbReference type="SAM" id="MobiDB-lite"/>
    </source>
</evidence>
<dbReference type="SUPFAM" id="SSF47661">
    <property type="entry name" value="t-snare proteins"/>
    <property type="match status" value="1"/>
</dbReference>
<evidence type="ECO:0000256" key="1">
    <source>
        <dbReference type="ARBA" id="ARBA00004211"/>
    </source>
</evidence>
<feature type="region of interest" description="Disordered" evidence="9">
    <location>
        <begin position="22"/>
        <end position="43"/>
    </location>
</feature>
<protein>
    <recommendedName>
        <fullName evidence="11">t-SNARE coiled-coil homology domain-containing protein</fullName>
    </recommendedName>
</protein>
<evidence type="ECO:0000259" key="11">
    <source>
        <dbReference type="PROSITE" id="PS50192"/>
    </source>
</evidence>
<sequence length="351" mass="39924">MGVRRDLTHEFKERVAALQAASGGALSTKQQQKRQVHGSPSAFDQETAELAKSLVAMEELLREIRPKYLRPKHFIRMKGAKMSEAEKDEFDTDFTELVKNCSEKIDALNDIVSSSRASASQVEHQKEMVTHLLERLKNIANATKRMQKQRFDQPFLLSSRLLPEEVRSELSSLEDKLPRVEKKPSTAAKPAPKSDSASVPTPSSSTKPTQASEKTPPVAKITSKKPVIQQVPVFTSQSDDMELTEEQERRFRVENLQLHRHFLENLEDAKNMESKMSEISNLMSQFADKIMEQQTDIEMIHQHATETKTNVTQSNRILEQTQNIGSGYGFMIFCFYAGFSILLHVLHYFNN</sequence>
<reference evidence="12" key="3">
    <citation type="submission" date="2014-11" db="UniProtKB">
        <authorList>
            <consortium name="EnsemblProtists"/>
        </authorList>
    </citation>
    <scope>IDENTIFICATION</scope>
    <source>
        <strain evidence="12">DAOM BR144</strain>
    </source>
</reference>
<dbReference type="Gene3D" id="1.20.5.110">
    <property type="match status" value="1"/>
</dbReference>
<dbReference type="PROSITE" id="PS50192">
    <property type="entry name" value="T_SNARE"/>
    <property type="match status" value="1"/>
</dbReference>
<reference evidence="13" key="1">
    <citation type="journal article" date="2010" name="Genome Biol.">
        <title>Genome sequence of the necrotrophic plant pathogen Pythium ultimum reveals original pathogenicity mechanisms and effector repertoire.</title>
        <authorList>
            <person name="Levesque C.A."/>
            <person name="Brouwer H."/>
            <person name="Cano L."/>
            <person name="Hamilton J.P."/>
            <person name="Holt C."/>
            <person name="Huitema E."/>
            <person name="Raffaele S."/>
            <person name="Robideau G.P."/>
            <person name="Thines M."/>
            <person name="Win J."/>
            <person name="Zerillo M.M."/>
            <person name="Beakes G.W."/>
            <person name="Boore J.L."/>
            <person name="Busam D."/>
            <person name="Dumas B."/>
            <person name="Ferriera S."/>
            <person name="Fuerstenberg S.I."/>
            <person name="Gachon C.M."/>
            <person name="Gaulin E."/>
            <person name="Govers F."/>
            <person name="Grenville-Briggs L."/>
            <person name="Horner N."/>
            <person name="Hostetler J."/>
            <person name="Jiang R.H."/>
            <person name="Johnson J."/>
            <person name="Krajaejun T."/>
            <person name="Lin H."/>
            <person name="Meijer H.J."/>
            <person name="Moore B."/>
            <person name="Morris P."/>
            <person name="Phuntmart V."/>
            <person name="Puiu D."/>
            <person name="Shetty J."/>
            <person name="Stajich J.E."/>
            <person name="Tripathy S."/>
            <person name="Wawra S."/>
            <person name="van West P."/>
            <person name="Whitty B.R."/>
            <person name="Coutinho P.M."/>
            <person name="Henrissat B."/>
            <person name="Martin F."/>
            <person name="Thomas P.D."/>
            <person name="Tyler B.M."/>
            <person name="De Vries R.P."/>
            <person name="Kamoun S."/>
            <person name="Yandell M."/>
            <person name="Tisserat N."/>
            <person name="Buell C.R."/>
        </authorList>
    </citation>
    <scope>NUCLEOTIDE SEQUENCE</scope>
    <source>
        <strain evidence="13">DAOM:BR144</strain>
    </source>
</reference>
<proteinExistence type="inferred from homology"/>
<dbReference type="GO" id="GO:0031201">
    <property type="term" value="C:SNARE complex"/>
    <property type="evidence" value="ECO:0007669"/>
    <property type="project" value="TreeGrafter"/>
</dbReference>
<evidence type="ECO:0000256" key="10">
    <source>
        <dbReference type="SAM" id="Phobius"/>
    </source>
</evidence>
<feature type="transmembrane region" description="Helical" evidence="10">
    <location>
        <begin position="328"/>
        <end position="349"/>
    </location>
</feature>
<keyword evidence="7" id="KW-0175">Coiled coil</keyword>
<dbReference type="AlphaFoldDB" id="K3WBG8"/>
<accession>K3WBG8</accession>
<dbReference type="GO" id="GO:0015031">
    <property type="term" value="P:protein transport"/>
    <property type="evidence" value="ECO:0007669"/>
    <property type="project" value="UniProtKB-KW"/>
</dbReference>
<dbReference type="PANTHER" id="PTHR15959:SF0">
    <property type="entry name" value="SYNTAXIN-18"/>
    <property type="match status" value="1"/>
</dbReference>
<keyword evidence="8 10" id="KW-0472">Membrane</keyword>
<dbReference type="SUPFAM" id="SSF58038">
    <property type="entry name" value="SNARE fusion complex"/>
    <property type="match status" value="1"/>
</dbReference>
<feature type="compositionally biased region" description="Basic and acidic residues" evidence="9">
    <location>
        <begin position="170"/>
        <end position="184"/>
    </location>
</feature>
<feature type="compositionally biased region" description="Low complexity" evidence="9">
    <location>
        <begin position="185"/>
        <end position="212"/>
    </location>
</feature>
<dbReference type="InterPro" id="IPR010989">
    <property type="entry name" value="SNARE"/>
</dbReference>
<dbReference type="GO" id="GO:0005783">
    <property type="term" value="C:endoplasmic reticulum"/>
    <property type="evidence" value="ECO:0007669"/>
    <property type="project" value="TreeGrafter"/>
</dbReference>
<keyword evidence="5" id="KW-0653">Protein transport</keyword>
<dbReference type="OMA" id="DGAKQMQ"/>
<keyword evidence="4 10" id="KW-0812">Transmembrane</keyword>
<evidence type="ECO:0000313" key="12">
    <source>
        <dbReference type="EnsemblProtists" id="PYU1_T002309"/>
    </source>
</evidence>
<dbReference type="eggNOG" id="KOG3894">
    <property type="taxonomic scope" value="Eukaryota"/>
</dbReference>
<dbReference type="EnsemblProtists" id="PYU1_T002309">
    <property type="protein sequence ID" value="PYU1_T002309"/>
    <property type="gene ID" value="PYU1_G002306"/>
</dbReference>
<evidence type="ECO:0000256" key="6">
    <source>
        <dbReference type="ARBA" id="ARBA00022989"/>
    </source>
</evidence>